<accession>A0A133VHZ3</accession>
<proteinExistence type="predicted"/>
<dbReference type="EMBL" id="LHYF01000053">
    <property type="protein sequence ID" value="KXB06047.1"/>
    <property type="molecule type" value="Genomic_DNA"/>
</dbReference>
<keyword evidence="2" id="KW-1185">Reference proteome</keyword>
<name>A0A133VHZ3_9EURY</name>
<comment type="caution">
    <text evidence="1">The sequence shown here is derived from an EMBL/GenBank/DDBJ whole genome shotgun (WGS) entry which is preliminary data.</text>
</comment>
<sequence>MFKSFSVNELFGIMGSKLLGTTKVTEGWKISLIKEVRKELNGGDVGDYIAYREKDGDIVIEVLD</sequence>
<gene>
    <name evidence="1" type="ORF">AKJ52_02640</name>
</gene>
<protein>
    <recommendedName>
        <fullName evidence="3">SpoVT-AbrB domain-containing protein</fullName>
    </recommendedName>
</protein>
<dbReference type="AlphaFoldDB" id="A0A133VHZ3"/>
<evidence type="ECO:0000313" key="1">
    <source>
        <dbReference type="EMBL" id="KXB06047.1"/>
    </source>
</evidence>
<reference evidence="1 2" key="1">
    <citation type="journal article" date="2016" name="Sci. Rep.">
        <title>Metabolic traits of an uncultured archaeal lineage -MSBL1- from brine pools of the Red Sea.</title>
        <authorList>
            <person name="Mwirichia R."/>
            <person name="Alam I."/>
            <person name="Rashid M."/>
            <person name="Vinu M."/>
            <person name="Ba-Alawi W."/>
            <person name="Anthony Kamau A."/>
            <person name="Kamanda Ngugi D."/>
            <person name="Goker M."/>
            <person name="Klenk H.P."/>
            <person name="Bajic V."/>
            <person name="Stingl U."/>
        </authorList>
    </citation>
    <scope>NUCLEOTIDE SEQUENCE [LARGE SCALE GENOMIC DNA]</scope>
    <source>
        <strain evidence="1">SCGC-AAA382C18</strain>
    </source>
</reference>
<evidence type="ECO:0008006" key="3">
    <source>
        <dbReference type="Google" id="ProtNLM"/>
    </source>
</evidence>
<evidence type="ECO:0000313" key="2">
    <source>
        <dbReference type="Proteomes" id="UP000070404"/>
    </source>
</evidence>
<dbReference type="Proteomes" id="UP000070404">
    <property type="component" value="Unassembled WGS sequence"/>
</dbReference>
<organism evidence="1 2">
    <name type="scientific">candidate division MSBL1 archaeon SCGC-AAA382C18</name>
    <dbReference type="NCBI Taxonomy" id="1698281"/>
    <lineage>
        <taxon>Archaea</taxon>
        <taxon>Methanobacteriati</taxon>
        <taxon>Methanobacteriota</taxon>
        <taxon>candidate division MSBL1</taxon>
    </lineage>
</organism>